<feature type="compositionally biased region" description="Polar residues" evidence="3">
    <location>
        <begin position="59"/>
        <end position="71"/>
    </location>
</feature>
<evidence type="ECO:0000256" key="3">
    <source>
        <dbReference type="SAM" id="MobiDB-lite"/>
    </source>
</evidence>
<accession>A0ABR1QZD7</accession>
<gene>
    <name evidence="4" type="ORF">PG986_002261</name>
</gene>
<feature type="region of interest" description="Disordered" evidence="3">
    <location>
        <begin position="55"/>
        <end position="95"/>
    </location>
</feature>
<evidence type="ECO:0008006" key="6">
    <source>
        <dbReference type="Google" id="ProtNLM"/>
    </source>
</evidence>
<keyword evidence="2" id="KW-0040">ANK repeat</keyword>
<evidence type="ECO:0000256" key="1">
    <source>
        <dbReference type="ARBA" id="ARBA00022737"/>
    </source>
</evidence>
<dbReference type="InterPro" id="IPR002110">
    <property type="entry name" value="Ankyrin_rpt"/>
</dbReference>
<proteinExistence type="predicted"/>
<dbReference type="PANTHER" id="PTHR24198:SF165">
    <property type="entry name" value="ANKYRIN REPEAT-CONTAINING PROTEIN-RELATED"/>
    <property type="match status" value="1"/>
</dbReference>
<dbReference type="InterPro" id="IPR036770">
    <property type="entry name" value="Ankyrin_rpt-contain_sf"/>
</dbReference>
<dbReference type="Proteomes" id="UP001391051">
    <property type="component" value="Unassembled WGS sequence"/>
</dbReference>
<evidence type="ECO:0000313" key="5">
    <source>
        <dbReference type="Proteomes" id="UP001391051"/>
    </source>
</evidence>
<protein>
    <recommendedName>
        <fullName evidence="6">Ankyrin</fullName>
    </recommendedName>
</protein>
<reference evidence="4 5" key="1">
    <citation type="submission" date="2023-01" db="EMBL/GenBank/DDBJ databases">
        <title>Analysis of 21 Apiospora genomes using comparative genomics revels a genus with tremendous synthesis potential of carbohydrate active enzymes and secondary metabolites.</title>
        <authorList>
            <person name="Sorensen T."/>
        </authorList>
    </citation>
    <scope>NUCLEOTIDE SEQUENCE [LARGE SCALE GENOMIC DNA]</scope>
    <source>
        <strain evidence="4 5">CBS 24483</strain>
    </source>
</reference>
<feature type="compositionally biased region" description="Low complexity" evidence="3">
    <location>
        <begin position="86"/>
        <end position="95"/>
    </location>
</feature>
<dbReference type="PANTHER" id="PTHR24198">
    <property type="entry name" value="ANKYRIN REPEAT AND PROTEIN KINASE DOMAIN-CONTAINING PROTEIN"/>
    <property type="match status" value="1"/>
</dbReference>
<dbReference type="RefSeq" id="XP_066707376.1">
    <property type="nucleotide sequence ID" value="XM_066838483.1"/>
</dbReference>
<comment type="caution">
    <text evidence="4">The sequence shown here is derived from an EMBL/GenBank/DDBJ whole genome shotgun (WGS) entry which is preliminary data.</text>
</comment>
<feature type="region of interest" description="Disordered" evidence="3">
    <location>
        <begin position="145"/>
        <end position="181"/>
    </location>
</feature>
<evidence type="ECO:0000313" key="4">
    <source>
        <dbReference type="EMBL" id="KAK7967984.1"/>
    </source>
</evidence>
<evidence type="ECO:0000256" key="2">
    <source>
        <dbReference type="ARBA" id="ARBA00023043"/>
    </source>
</evidence>
<feature type="compositionally biased region" description="Low complexity" evidence="3">
    <location>
        <begin position="158"/>
        <end position="179"/>
    </location>
</feature>
<keyword evidence="1" id="KW-0677">Repeat</keyword>
<dbReference type="GeneID" id="92071545"/>
<keyword evidence="5" id="KW-1185">Reference proteome</keyword>
<dbReference type="EMBL" id="JAQQWE010000001">
    <property type="protein sequence ID" value="KAK7967984.1"/>
    <property type="molecule type" value="Genomic_DNA"/>
</dbReference>
<sequence length="767" mass="83343">MCVEHFQDIRVAPNTCLAQEIELPAADPSPLVSVIAATGLPLLILPLRQNPVQKGSLPALNNTSPTTNRHSAPSPRPPSTSINKHATPACPPTAAANINPVVKTRYFYSERPGEPPPPLSLPLVSERLHTAAGQERTHDVCVPLRHRPSPAGHGSNGAPCCRRSSSSSPSSPARSVSSSMQAGISMSPKSLSDLPLEIIQDILRYVVVPANLPFLARLRLVCIFVALEATGALLGKQGLMGCRLGIASSPVPFLARYFEYRLARSPSPLPDNRNANIESRLKWLLDELLGSKTKATAARLVETGQEEVQLQQGKYYAALLALCHHMSDYQPEFEDKWWGGEPGWCRNIQRRLDTLTPPVPRNERSMKALNEVWDQDALASLLPAAIALGLEAVYEPAIANAKQQNAGSFPVYMTHVGSHRVDLEALSSCFGTPLYAAVKARNPALVTYLLDSGVLVTADRSNPMAAAAKNDDMDMLNLFLEPPCQLAPDAERLRTVLGLAARLGRTAFVQRILDFNRLEPRRAQDRDWGLGRALLMAVFGGHVETAEFLIDNGAPFQTNARPYLGSSHGLFSTMPTLVELAAWQGDLSMLRLLLSRQALVTIESAHAAMAGNRVEALCVLLETKSLRMDQYAWCRVLSAGAKLDCTEAILYLVEEARVLDIPGILESGDPEAVYLSEVVTTLCSRGNRLALEALIQTGLPVDHNCTLDPDDEVNGGQLSVHMNPMDLATNSLAPGAQETVRMLTRYGAPRAPKRAKQYMPCDWAEGP</sequence>
<dbReference type="SMART" id="SM00248">
    <property type="entry name" value="ANK"/>
    <property type="match status" value="6"/>
</dbReference>
<name>A0ABR1QZD7_9PEZI</name>
<dbReference type="SUPFAM" id="SSF48403">
    <property type="entry name" value="Ankyrin repeat"/>
    <property type="match status" value="1"/>
</dbReference>
<organism evidence="4 5">
    <name type="scientific">Apiospora aurea</name>
    <dbReference type="NCBI Taxonomy" id="335848"/>
    <lineage>
        <taxon>Eukaryota</taxon>
        <taxon>Fungi</taxon>
        <taxon>Dikarya</taxon>
        <taxon>Ascomycota</taxon>
        <taxon>Pezizomycotina</taxon>
        <taxon>Sordariomycetes</taxon>
        <taxon>Xylariomycetidae</taxon>
        <taxon>Amphisphaeriales</taxon>
        <taxon>Apiosporaceae</taxon>
        <taxon>Apiospora</taxon>
    </lineage>
</organism>
<dbReference type="Gene3D" id="1.25.40.20">
    <property type="entry name" value="Ankyrin repeat-containing domain"/>
    <property type="match status" value="1"/>
</dbReference>